<dbReference type="EMBL" id="UYRR01000988">
    <property type="protein sequence ID" value="VDK18379.1"/>
    <property type="molecule type" value="Genomic_DNA"/>
</dbReference>
<dbReference type="Gene3D" id="2.60.120.200">
    <property type="match status" value="1"/>
</dbReference>
<proteinExistence type="predicted"/>
<comment type="caution">
    <text evidence="1">Lacks conserved residue(s) required for the propagation of feature annotation.</text>
</comment>
<dbReference type="GO" id="GO:0016020">
    <property type="term" value="C:membrane"/>
    <property type="evidence" value="ECO:0007669"/>
    <property type="project" value="UniProtKB-SubCell"/>
</dbReference>
<feature type="domain" description="Laminin G" evidence="2">
    <location>
        <begin position="1"/>
        <end position="112"/>
    </location>
</feature>
<dbReference type="SUPFAM" id="SSF49899">
    <property type="entry name" value="Concanavalin A-like lectins/glucanases"/>
    <property type="match status" value="1"/>
</dbReference>
<name>A0A0M3J0Y3_ANISI</name>
<dbReference type="PROSITE" id="PS50025">
    <property type="entry name" value="LAM_G_DOMAIN"/>
    <property type="match status" value="1"/>
</dbReference>
<keyword evidence="4" id="KW-1185">Reference proteome</keyword>
<evidence type="ECO:0000313" key="3">
    <source>
        <dbReference type="EMBL" id="VDK18379.1"/>
    </source>
</evidence>
<evidence type="ECO:0000313" key="5">
    <source>
        <dbReference type="WBParaSite" id="ASIM_0000117701-mRNA-1"/>
    </source>
</evidence>
<dbReference type="PANTHER" id="PTHR15036:SF85">
    <property type="entry name" value="SP2353, ISOFORM A"/>
    <property type="match status" value="1"/>
</dbReference>
<dbReference type="SMART" id="SM00282">
    <property type="entry name" value="LamG"/>
    <property type="match status" value="1"/>
</dbReference>
<gene>
    <name evidence="3" type="ORF">ASIM_LOCUS1066</name>
</gene>
<dbReference type="WBParaSite" id="ASIM_0000117701-mRNA-1">
    <property type="protein sequence ID" value="ASIM_0000117701-mRNA-1"/>
    <property type="gene ID" value="ASIM_0000117701"/>
</dbReference>
<dbReference type="InterPro" id="IPR050372">
    <property type="entry name" value="Neurexin-related_CASP"/>
</dbReference>
<dbReference type="OrthoDB" id="10055367at2759"/>
<accession>A0A0M3J0Y3</accession>
<reference evidence="3 4" key="2">
    <citation type="submission" date="2018-11" db="EMBL/GenBank/DDBJ databases">
        <authorList>
            <consortium name="Pathogen Informatics"/>
        </authorList>
    </citation>
    <scope>NUCLEOTIDE SEQUENCE [LARGE SCALE GENOMIC DNA]</scope>
</reference>
<protein>
    <submittedName>
        <fullName evidence="5">LAM_G_DOMAIN domain-containing protein</fullName>
    </submittedName>
</protein>
<dbReference type="PANTHER" id="PTHR15036">
    <property type="entry name" value="PIKACHURIN-LIKE PROTEIN"/>
    <property type="match status" value="1"/>
</dbReference>
<reference evidence="5" key="1">
    <citation type="submission" date="2017-02" db="UniProtKB">
        <authorList>
            <consortium name="WormBaseParasite"/>
        </authorList>
    </citation>
    <scope>IDENTIFICATION</scope>
</reference>
<organism evidence="5">
    <name type="scientific">Anisakis simplex</name>
    <name type="common">Herring worm</name>
    <dbReference type="NCBI Taxonomy" id="6269"/>
    <lineage>
        <taxon>Eukaryota</taxon>
        <taxon>Metazoa</taxon>
        <taxon>Ecdysozoa</taxon>
        <taxon>Nematoda</taxon>
        <taxon>Chromadorea</taxon>
        <taxon>Rhabditida</taxon>
        <taxon>Spirurina</taxon>
        <taxon>Ascaridomorpha</taxon>
        <taxon>Ascaridoidea</taxon>
        <taxon>Anisakidae</taxon>
        <taxon>Anisakis</taxon>
        <taxon>Anisakis simplex complex</taxon>
    </lineage>
</organism>
<evidence type="ECO:0000256" key="1">
    <source>
        <dbReference type="PROSITE-ProRule" id="PRU00122"/>
    </source>
</evidence>
<evidence type="ECO:0000313" key="4">
    <source>
        <dbReference type="Proteomes" id="UP000267096"/>
    </source>
</evidence>
<dbReference type="Pfam" id="PF02210">
    <property type="entry name" value="Laminin_G_2"/>
    <property type="match status" value="1"/>
</dbReference>
<dbReference type="AlphaFoldDB" id="A0A0M3J0Y3"/>
<dbReference type="InterPro" id="IPR013320">
    <property type="entry name" value="ConA-like_dom_sf"/>
</dbReference>
<dbReference type="CDD" id="cd00110">
    <property type="entry name" value="LamG"/>
    <property type="match status" value="1"/>
</dbReference>
<dbReference type="Proteomes" id="UP000267096">
    <property type="component" value="Unassembled WGS sequence"/>
</dbReference>
<dbReference type="InterPro" id="IPR001791">
    <property type="entry name" value="Laminin_G"/>
</dbReference>
<sequence>MFRYELGGGAGQIISMEPVNDGKEHRVKAIRKGRQGTMIVDDSDVTEGHSSGILAMLNVDGDIYLGGVPDLESMTGALHESNFVGCIADIMLNGIKLDMMANAIDGRNVKPCEQWIVRRKWFRAFRKYR</sequence>
<evidence type="ECO:0000259" key="2">
    <source>
        <dbReference type="PROSITE" id="PS50025"/>
    </source>
</evidence>